<dbReference type="EMBL" id="HACG01008344">
    <property type="protein sequence ID" value="CEK55209.1"/>
    <property type="molecule type" value="Transcribed_RNA"/>
</dbReference>
<dbReference type="AlphaFoldDB" id="A0A0B6YGB1"/>
<reference evidence="2" key="1">
    <citation type="submission" date="2014-12" db="EMBL/GenBank/DDBJ databases">
        <title>Insight into the proteome of Arion vulgaris.</title>
        <authorList>
            <person name="Aradska J."/>
            <person name="Bulat T."/>
            <person name="Smidak R."/>
            <person name="Sarate P."/>
            <person name="Gangsoo J."/>
            <person name="Sialana F."/>
            <person name="Bilban M."/>
            <person name="Lubec G."/>
        </authorList>
    </citation>
    <scope>NUCLEOTIDE SEQUENCE</scope>
    <source>
        <tissue evidence="2">Skin</tissue>
    </source>
</reference>
<feature type="region of interest" description="Disordered" evidence="1">
    <location>
        <begin position="1"/>
        <end position="46"/>
    </location>
</feature>
<feature type="non-terminal residue" evidence="2">
    <location>
        <position position="80"/>
    </location>
</feature>
<feature type="compositionally biased region" description="Polar residues" evidence="1">
    <location>
        <begin position="12"/>
        <end position="22"/>
    </location>
</feature>
<evidence type="ECO:0000256" key="1">
    <source>
        <dbReference type="SAM" id="MobiDB-lite"/>
    </source>
</evidence>
<organism evidence="2">
    <name type="scientific">Arion vulgaris</name>
    <dbReference type="NCBI Taxonomy" id="1028688"/>
    <lineage>
        <taxon>Eukaryota</taxon>
        <taxon>Metazoa</taxon>
        <taxon>Spiralia</taxon>
        <taxon>Lophotrochozoa</taxon>
        <taxon>Mollusca</taxon>
        <taxon>Gastropoda</taxon>
        <taxon>Heterobranchia</taxon>
        <taxon>Euthyneura</taxon>
        <taxon>Panpulmonata</taxon>
        <taxon>Eupulmonata</taxon>
        <taxon>Stylommatophora</taxon>
        <taxon>Helicina</taxon>
        <taxon>Arionoidea</taxon>
        <taxon>Arionidae</taxon>
        <taxon>Arion</taxon>
    </lineage>
</organism>
<proteinExistence type="predicted"/>
<protein>
    <submittedName>
        <fullName evidence="2">Uncharacterized protein</fullName>
    </submittedName>
</protein>
<accession>A0A0B6YGB1</accession>
<feature type="compositionally biased region" description="Basic and acidic residues" evidence="1">
    <location>
        <begin position="1"/>
        <end position="11"/>
    </location>
</feature>
<name>A0A0B6YGB1_9EUPU</name>
<feature type="non-terminal residue" evidence="2">
    <location>
        <position position="1"/>
    </location>
</feature>
<sequence>RHELHKNRESNNDNVGTRNLQGKVSVEKRNEVAVRPESSNYNTPMDGKNIIVKESYQRASRTVEYLHDDFGYTNDDFERF</sequence>
<evidence type="ECO:0000313" key="2">
    <source>
        <dbReference type="EMBL" id="CEK55209.1"/>
    </source>
</evidence>
<gene>
    <name evidence="2" type="primary">ORF24634</name>
</gene>
<feature type="compositionally biased region" description="Basic and acidic residues" evidence="1">
    <location>
        <begin position="25"/>
        <end position="34"/>
    </location>
</feature>